<evidence type="ECO:0000313" key="3">
    <source>
        <dbReference type="Proteomes" id="UP000053989"/>
    </source>
</evidence>
<organism evidence="2 3">
    <name type="scientific">Scleroderma citrinum Foug A</name>
    <dbReference type="NCBI Taxonomy" id="1036808"/>
    <lineage>
        <taxon>Eukaryota</taxon>
        <taxon>Fungi</taxon>
        <taxon>Dikarya</taxon>
        <taxon>Basidiomycota</taxon>
        <taxon>Agaricomycotina</taxon>
        <taxon>Agaricomycetes</taxon>
        <taxon>Agaricomycetidae</taxon>
        <taxon>Boletales</taxon>
        <taxon>Sclerodermatineae</taxon>
        <taxon>Sclerodermataceae</taxon>
        <taxon>Scleroderma</taxon>
    </lineage>
</organism>
<reference evidence="3" key="2">
    <citation type="submission" date="2015-01" db="EMBL/GenBank/DDBJ databases">
        <title>Evolutionary Origins and Diversification of the Mycorrhizal Mutualists.</title>
        <authorList>
            <consortium name="DOE Joint Genome Institute"/>
            <consortium name="Mycorrhizal Genomics Consortium"/>
            <person name="Kohler A."/>
            <person name="Kuo A."/>
            <person name="Nagy L.G."/>
            <person name="Floudas D."/>
            <person name="Copeland A."/>
            <person name="Barry K.W."/>
            <person name="Cichocki N."/>
            <person name="Veneault-Fourrey C."/>
            <person name="LaButti K."/>
            <person name="Lindquist E.A."/>
            <person name="Lipzen A."/>
            <person name="Lundell T."/>
            <person name="Morin E."/>
            <person name="Murat C."/>
            <person name="Riley R."/>
            <person name="Ohm R."/>
            <person name="Sun H."/>
            <person name="Tunlid A."/>
            <person name="Henrissat B."/>
            <person name="Grigoriev I.V."/>
            <person name="Hibbett D.S."/>
            <person name="Martin F."/>
        </authorList>
    </citation>
    <scope>NUCLEOTIDE SEQUENCE [LARGE SCALE GENOMIC DNA]</scope>
    <source>
        <strain evidence="3">Foug A</strain>
    </source>
</reference>
<evidence type="ECO:0000259" key="1">
    <source>
        <dbReference type="Pfam" id="PF20149"/>
    </source>
</evidence>
<dbReference type="HOGENOM" id="CLU_038181_0_1_1"/>
<reference evidence="2 3" key="1">
    <citation type="submission" date="2014-04" db="EMBL/GenBank/DDBJ databases">
        <authorList>
            <consortium name="DOE Joint Genome Institute"/>
            <person name="Kuo A."/>
            <person name="Kohler A."/>
            <person name="Nagy L.G."/>
            <person name="Floudas D."/>
            <person name="Copeland A."/>
            <person name="Barry K.W."/>
            <person name="Cichocki N."/>
            <person name="Veneault-Fourrey C."/>
            <person name="LaButti K."/>
            <person name="Lindquist E.A."/>
            <person name="Lipzen A."/>
            <person name="Lundell T."/>
            <person name="Morin E."/>
            <person name="Murat C."/>
            <person name="Sun H."/>
            <person name="Tunlid A."/>
            <person name="Henrissat B."/>
            <person name="Grigoriev I.V."/>
            <person name="Hibbett D.S."/>
            <person name="Martin F."/>
            <person name="Nordberg H.P."/>
            <person name="Cantor M.N."/>
            <person name="Hua S.X."/>
        </authorList>
    </citation>
    <scope>NUCLEOTIDE SEQUENCE [LARGE SCALE GENOMIC DNA]</scope>
    <source>
        <strain evidence="2 3">Foug A</strain>
    </source>
</reference>
<accession>A0A0C3E6F1</accession>
<dbReference type="STRING" id="1036808.A0A0C3E6F1"/>
<feature type="non-terminal residue" evidence="2">
    <location>
        <position position="1"/>
    </location>
</feature>
<name>A0A0C3E6F1_9AGAM</name>
<proteinExistence type="predicted"/>
<protein>
    <recommendedName>
        <fullName evidence="1">DUF6532 domain-containing protein</fullName>
    </recommendedName>
</protein>
<dbReference type="EMBL" id="KN822009">
    <property type="protein sequence ID" value="KIM68370.1"/>
    <property type="molecule type" value="Genomic_DNA"/>
</dbReference>
<keyword evidence="3" id="KW-1185">Reference proteome</keyword>
<sequence>EDDQEITIVKAQKLTKHEGHPHARDYNDVTQEFVITAVEDYQACLCAEGPMPDHAQETALLNSSWANVCQITGINLVWTPQLSKLISPILITSCGSQVCGELKAKLCPLVEVMFNFHSSQTKPVIKKNCMLAEEIKEGANFAFKVWALLQDDRRGFLKAPIIQKIINTMWFANKNDKGIKHHAHFKPFPLPALTLVLTSIKCCIDEWMTGTCADIPFTVQDYCTAYDSHLKCLQDFDEAMKEFGMLNGICSRIFEDGQ</sequence>
<dbReference type="OrthoDB" id="3249407at2759"/>
<dbReference type="AlphaFoldDB" id="A0A0C3E6F1"/>
<feature type="domain" description="DUF6532" evidence="1">
    <location>
        <begin position="37"/>
        <end position="236"/>
    </location>
</feature>
<gene>
    <name evidence="2" type="ORF">SCLCIDRAFT_105913</name>
</gene>
<evidence type="ECO:0000313" key="2">
    <source>
        <dbReference type="EMBL" id="KIM68370.1"/>
    </source>
</evidence>
<dbReference type="InterPro" id="IPR045341">
    <property type="entry name" value="DUF6532"/>
</dbReference>
<dbReference type="InParanoid" id="A0A0C3E6F1"/>
<dbReference type="Pfam" id="PF20149">
    <property type="entry name" value="DUF6532"/>
    <property type="match status" value="1"/>
</dbReference>
<dbReference type="Proteomes" id="UP000053989">
    <property type="component" value="Unassembled WGS sequence"/>
</dbReference>